<dbReference type="GO" id="GO:0055070">
    <property type="term" value="P:copper ion homeostasis"/>
    <property type="evidence" value="ECO:0007669"/>
    <property type="project" value="InterPro"/>
</dbReference>
<keyword evidence="3" id="KW-1185">Reference proteome</keyword>
<dbReference type="RefSeq" id="WP_148867083.1">
    <property type="nucleotide sequence ID" value="NZ_VNHO01000012.1"/>
</dbReference>
<gene>
    <name evidence="2" type="ORF">LZ11_01320</name>
</gene>
<keyword evidence="1" id="KW-0175">Coiled coil</keyword>
<dbReference type="Proteomes" id="UP000322294">
    <property type="component" value="Unassembled WGS sequence"/>
</dbReference>
<protein>
    <submittedName>
        <fullName evidence="2">Copper transport outer membrane protein MctB</fullName>
    </submittedName>
</protein>
<dbReference type="InterPro" id="IPR021522">
    <property type="entry name" value="MctB"/>
</dbReference>
<reference evidence="2 3" key="1">
    <citation type="submission" date="2019-07" db="EMBL/GenBank/DDBJ databases">
        <title>Genomic Encyclopedia of Type Strains, Phase I: the one thousand microbial genomes (KMG-I) project.</title>
        <authorList>
            <person name="Kyrpides N."/>
        </authorList>
    </citation>
    <scope>NUCLEOTIDE SEQUENCE [LARGE SCALE GENOMIC DNA]</scope>
    <source>
        <strain evidence="2 3">DSM 16647</strain>
    </source>
</reference>
<evidence type="ECO:0000313" key="3">
    <source>
        <dbReference type="Proteomes" id="UP000322294"/>
    </source>
</evidence>
<comment type="caution">
    <text evidence="2">The sequence shown here is derived from an EMBL/GenBank/DDBJ whole genome shotgun (WGS) entry which is preliminary data.</text>
</comment>
<proteinExistence type="predicted"/>
<dbReference type="OrthoDB" id="2382049at2"/>
<sequence>MYNIKHMTILLVAVFFALGIGIAIGFTANSDKLLVKQQKIIIDQLEENYTHLKESSRMKERQLALLIESQKRDYEFLAQNFDMLLAGRLQGKKASVIEFGNSDKSGEIIDCLKKAGAQVQFITIVNEEVKGSDLDVFAEAFATGNIEKFQYLKEAGLIEFIGVYDRSVDFIVLIRNGEKNNPLSTVKKLVRLKPVVIVQSSNLPKLDVKDSDRLFYIDNIDTVMGKYRMIISLTNNF</sequence>
<evidence type="ECO:0000313" key="2">
    <source>
        <dbReference type="EMBL" id="TYP54254.1"/>
    </source>
</evidence>
<organism evidence="2 3">
    <name type="scientific">Thermosediminibacter litoriperuensis</name>
    <dbReference type="NCBI Taxonomy" id="291989"/>
    <lineage>
        <taxon>Bacteria</taxon>
        <taxon>Bacillati</taxon>
        <taxon>Bacillota</taxon>
        <taxon>Clostridia</taxon>
        <taxon>Thermosediminibacterales</taxon>
        <taxon>Thermosediminibacteraceae</taxon>
        <taxon>Thermosediminibacter</taxon>
    </lineage>
</organism>
<evidence type="ECO:0000256" key="1">
    <source>
        <dbReference type="SAM" id="Coils"/>
    </source>
</evidence>
<name>A0A5S5ARC8_9FIRM</name>
<dbReference type="AlphaFoldDB" id="A0A5S5ARC8"/>
<feature type="coiled-coil region" evidence="1">
    <location>
        <begin position="35"/>
        <end position="62"/>
    </location>
</feature>
<dbReference type="GO" id="GO:0016020">
    <property type="term" value="C:membrane"/>
    <property type="evidence" value="ECO:0007669"/>
    <property type="project" value="InterPro"/>
</dbReference>
<accession>A0A5S5ARC8</accession>
<dbReference type="Pfam" id="PF11382">
    <property type="entry name" value="MctB"/>
    <property type="match status" value="1"/>
</dbReference>
<dbReference type="EMBL" id="VNHO01000012">
    <property type="protein sequence ID" value="TYP54254.1"/>
    <property type="molecule type" value="Genomic_DNA"/>
</dbReference>